<dbReference type="GO" id="GO:0030288">
    <property type="term" value="C:outer membrane-bounded periplasmic space"/>
    <property type="evidence" value="ECO:0007669"/>
    <property type="project" value="TreeGrafter"/>
</dbReference>
<keyword evidence="4 5" id="KW-0720">Serine protease</keyword>
<dbReference type="Gene3D" id="3.90.226.10">
    <property type="entry name" value="2-enoyl-CoA Hydratase, Chain A, domain 1"/>
    <property type="match status" value="1"/>
</dbReference>
<evidence type="ECO:0000256" key="2">
    <source>
        <dbReference type="ARBA" id="ARBA00022670"/>
    </source>
</evidence>
<dbReference type="Pfam" id="PF03572">
    <property type="entry name" value="Peptidase_S41"/>
    <property type="match status" value="1"/>
</dbReference>
<dbReference type="GO" id="GO:0004252">
    <property type="term" value="F:serine-type endopeptidase activity"/>
    <property type="evidence" value="ECO:0007669"/>
    <property type="project" value="UniProtKB-EC"/>
</dbReference>
<dbReference type="InterPro" id="IPR029045">
    <property type="entry name" value="ClpP/crotonase-like_dom_sf"/>
</dbReference>
<evidence type="ECO:0000313" key="8">
    <source>
        <dbReference type="Proteomes" id="UP000029221"/>
    </source>
</evidence>
<dbReference type="GO" id="GO:0006508">
    <property type="term" value="P:proteolysis"/>
    <property type="evidence" value="ECO:0007669"/>
    <property type="project" value="UniProtKB-KW"/>
</dbReference>
<dbReference type="CDD" id="cd07560">
    <property type="entry name" value="Peptidase_S41_CPP"/>
    <property type="match status" value="1"/>
</dbReference>
<keyword evidence="2 5" id="KW-0645">Protease</keyword>
<dbReference type="STRING" id="319236.BST91_09455"/>
<proteinExistence type="inferred from homology"/>
<feature type="domain" description="PDZ" evidence="6">
    <location>
        <begin position="127"/>
        <end position="194"/>
    </location>
</feature>
<comment type="similarity">
    <text evidence="1 5">Belongs to the peptidase S41A family.</text>
</comment>
<reference evidence="7" key="1">
    <citation type="journal article" date="2014" name="Genome Announc.">
        <title>Draft Genome Sequences of Marine Flavobacterium Nonlabens Strains NR17, NR24, NR27, NR32, NR33, and Ara13.</title>
        <authorList>
            <person name="Nakanishi M."/>
            <person name="Meirelles P."/>
            <person name="Suzuki R."/>
            <person name="Takatani N."/>
            <person name="Mino S."/>
            <person name="Suda W."/>
            <person name="Oshima K."/>
            <person name="Hattori M."/>
            <person name="Ohkuma M."/>
            <person name="Hosokawa M."/>
            <person name="Miyashita K."/>
            <person name="Thompson F.L."/>
            <person name="Niwa A."/>
            <person name="Sawabe T."/>
            <person name="Sawabe T."/>
        </authorList>
    </citation>
    <scope>NUCLEOTIDE SEQUENCE [LARGE SCALE GENOMIC DNA]</scope>
    <source>
        <strain evidence="7">JCM 19294</strain>
    </source>
</reference>
<dbReference type="GO" id="GO:0007165">
    <property type="term" value="P:signal transduction"/>
    <property type="evidence" value="ECO:0007669"/>
    <property type="project" value="TreeGrafter"/>
</dbReference>
<dbReference type="SUPFAM" id="SSF50156">
    <property type="entry name" value="PDZ domain-like"/>
    <property type="match status" value="1"/>
</dbReference>
<name>A0A090Q7X4_9FLAO</name>
<dbReference type="InterPro" id="IPR020992">
    <property type="entry name" value="Tail_Prtase_C"/>
</dbReference>
<dbReference type="PROSITE" id="PS50106">
    <property type="entry name" value="PDZ"/>
    <property type="match status" value="1"/>
</dbReference>
<dbReference type="Pfam" id="PF11818">
    <property type="entry name" value="DUF3340"/>
    <property type="match status" value="1"/>
</dbReference>
<accession>A0A090Q7X4</accession>
<dbReference type="PANTHER" id="PTHR32060:SF22">
    <property type="entry name" value="CARBOXYL-TERMINAL-PROCESSING PEPTIDASE 3, CHLOROPLASTIC"/>
    <property type="match status" value="1"/>
</dbReference>
<dbReference type="eggNOG" id="COG0793">
    <property type="taxonomic scope" value="Bacteria"/>
</dbReference>
<dbReference type="PANTHER" id="PTHR32060">
    <property type="entry name" value="TAIL-SPECIFIC PROTEASE"/>
    <property type="match status" value="1"/>
</dbReference>
<dbReference type="EC" id="3.4.21.102" evidence="7"/>
<evidence type="ECO:0000256" key="4">
    <source>
        <dbReference type="ARBA" id="ARBA00022825"/>
    </source>
</evidence>
<evidence type="ECO:0000256" key="5">
    <source>
        <dbReference type="RuleBase" id="RU004404"/>
    </source>
</evidence>
<keyword evidence="3 5" id="KW-0378">Hydrolase</keyword>
<evidence type="ECO:0000256" key="1">
    <source>
        <dbReference type="ARBA" id="ARBA00009179"/>
    </source>
</evidence>
<dbReference type="Gene3D" id="2.30.42.10">
    <property type="match status" value="1"/>
</dbReference>
<evidence type="ECO:0000259" key="6">
    <source>
        <dbReference type="PROSITE" id="PS50106"/>
    </source>
</evidence>
<dbReference type="InterPro" id="IPR004447">
    <property type="entry name" value="Peptidase_S41A"/>
</dbReference>
<dbReference type="Pfam" id="PF17804">
    <property type="entry name" value="TSP_NTD"/>
    <property type="match status" value="1"/>
</dbReference>
<gene>
    <name evidence="7" type="ORF">JCM19294_387</name>
</gene>
<evidence type="ECO:0000313" key="7">
    <source>
        <dbReference type="EMBL" id="GAK97848.1"/>
    </source>
</evidence>
<keyword evidence="8" id="KW-1185">Reference proteome</keyword>
<dbReference type="MEROPS" id="S41.001"/>
<dbReference type="InterPro" id="IPR001478">
    <property type="entry name" value="PDZ"/>
</dbReference>
<dbReference type="AlphaFoldDB" id="A0A090Q7X4"/>
<organism evidence="7 8">
    <name type="scientific">Nonlabens tegetincola</name>
    <dbReference type="NCBI Taxonomy" id="323273"/>
    <lineage>
        <taxon>Bacteria</taxon>
        <taxon>Pseudomonadati</taxon>
        <taxon>Bacteroidota</taxon>
        <taxon>Flavobacteriia</taxon>
        <taxon>Flavobacteriales</taxon>
        <taxon>Flavobacteriaceae</taxon>
        <taxon>Nonlabens</taxon>
    </lineage>
</organism>
<dbReference type="InterPro" id="IPR036034">
    <property type="entry name" value="PDZ_sf"/>
</dbReference>
<dbReference type="NCBIfam" id="TIGR00225">
    <property type="entry name" value="prc"/>
    <property type="match status" value="1"/>
</dbReference>
<comment type="caution">
    <text evidence="7">The sequence shown here is derived from an EMBL/GenBank/DDBJ whole genome shotgun (WGS) entry which is preliminary data.</text>
</comment>
<dbReference type="Proteomes" id="UP000029221">
    <property type="component" value="Unassembled WGS sequence"/>
</dbReference>
<dbReference type="InterPro" id="IPR005151">
    <property type="entry name" value="Tail-specific_protease"/>
</dbReference>
<protein>
    <submittedName>
        <fullName evidence="7">Tail-specific protease</fullName>
        <ecNumber evidence="7">3.4.21.102</ecNumber>
    </submittedName>
</protein>
<dbReference type="SMART" id="SM00228">
    <property type="entry name" value="PDZ"/>
    <property type="match status" value="1"/>
</dbReference>
<dbReference type="EMBL" id="BBML01000007">
    <property type="protein sequence ID" value="GAK97848.1"/>
    <property type="molecule type" value="Genomic_DNA"/>
</dbReference>
<dbReference type="CDD" id="cd06782">
    <property type="entry name" value="cpPDZ_CPP-like"/>
    <property type="match status" value="1"/>
</dbReference>
<dbReference type="SUPFAM" id="SSF52096">
    <property type="entry name" value="ClpP/crotonase"/>
    <property type="match status" value="1"/>
</dbReference>
<evidence type="ECO:0000256" key="3">
    <source>
        <dbReference type="ARBA" id="ARBA00022801"/>
    </source>
</evidence>
<dbReference type="Pfam" id="PF00595">
    <property type="entry name" value="PDZ"/>
    <property type="match status" value="1"/>
</dbReference>
<dbReference type="SMART" id="SM00245">
    <property type="entry name" value="TSPc"/>
    <property type="match status" value="1"/>
</dbReference>
<dbReference type="InterPro" id="IPR040573">
    <property type="entry name" value="TSP_N"/>
</dbReference>
<sequence>MIQEPLDFDKQEEIDTDYEKMSYAENKAQLKDHWRKLIKLSVLGNYYDKIEEQADLKDRSKAKSEETLKKEAIEEVRKSLAESFDLNDDVERMDYFSLFMNAITTHFDPHTNFFPPRNKDRFDTSMSGKLEGIGARLQKKMDYISVIEIISGGPAWRSEKIEIGDKILKVKQEKDTVATSIVGMRIADAVELIKGPKGTKVILTLKKVDGTVEDLTLTRDVVEIEETFAKSMIIENDGMNYGLIDLPKFYFDMEDRNGRAAGEDIANEIIKLKKQGMQGLVLDLRNNGGGSLGEVIKMAGLFIEEGPVVQVAYPNGRTRIHDDPDNGEVLWDGPLVIMVNEFSASASEILAAAMQDYDRAVILGSKQTFGKGTVQQFQDLNRYITNGNLGDFGFIKLTTQKFYRVNGGSTQLEGVKSDVVAPDRYSYIDLGEKDEQFPLPYDEIPAAEYNRFTGYLNLSEAIKNSQERIDNDPKFQLIDESAQWLKKQREDNVIPLNLEAYKNRLENLENQSKRFDQFEDYKNELSFKLTPSDEFATKQDSILKKKRERWQEGLQTDLYLNEAVNILKDLKMKNIKNSNLTLKD</sequence>